<evidence type="ECO:0000313" key="3">
    <source>
        <dbReference type="Proteomes" id="UP000019484"/>
    </source>
</evidence>
<sequence>MSGTPISNPPCPHRNRTQSPGSSRTASTSIRENGDCSTDTNEKNAQEGPHSAQSQPPGASPVQCVEKLDHPLHTFSVNRLCQACQQERDMRMEILDNHVSQDTARRISARTGERNQRGFEQGRRIYRSSTALPMKMEAKANPSPNLSWNINVKTKLNLSREWMAGYLQGSEIGSSNAASPRAACETAVGCHGENRLAQNTTESRELRLGQTSPSLLSISSSCGRSLSLIPSPSTPVRLSFAALGDARATGAVQTR</sequence>
<organism evidence="2 3">
    <name type="scientific">Capronia coronata CBS 617.96</name>
    <dbReference type="NCBI Taxonomy" id="1182541"/>
    <lineage>
        <taxon>Eukaryota</taxon>
        <taxon>Fungi</taxon>
        <taxon>Dikarya</taxon>
        <taxon>Ascomycota</taxon>
        <taxon>Pezizomycotina</taxon>
        <taxon>Eurotiomycetes</taxon>
        <taxon>Chaetothyriomycetidae</taxon>
        <taxon>Chaetothyriales</taxon>
        <taxon>Herpotrichiellaceae</taxon>
        <taxon>Capronia</taxon>
    </lineage>
</organism>
<evidence type="ECO:0000256" key="1">
    <source>
        <dbReference type="SAM" id="MobiDB-lite"/>
    </source>
</evidence>
<dbReference type="GeneID" id="19162792"/>
<feature type="compositionally biased region" description="Polar residues" evidence="1">
    <location>
        <begin position="17"/>
        <end position="39"/>
    </location>
</feature>
<comment type="caution">
    <text evidence="2">The sequence shown here is derived from an EMBL/GenBank/DDBJ whole genome shotgun (WGS) entry which is preliminary data.</text>
</comment>
<reference evidence="2 3" key="1">
    <citation type="submission" date="2013-03" db="EMBL/GenBank/DDBJ databases">
        <title>The Genome Sequence of Capronia coronata CBS 617.96.</title>
        <authorList>
            <consortium name="The Broad Institute Genomics Platform"/>
            <person name="Cuomo C."/>
            <person name="de Hoog S."/>
            <person name="Gorbushina A."/>
            <person name="Walker B."/>
            <person name="Young S.K."/>
            <person name="Zeng Q."/>
            <person name="Gargeya S."/>
            <person name="Fitzgerald M."/>
            <person name="Haas B."/>
            <person name="Abouelleil A."/>
            <person name="Allen A.W."/>
            <person name="Alvarado L."/>
            <person name="Arachchi H.M."/>
            <person name="Berlin A.M."/>
            <person name="Chapman S.B."/>
            <person name="Gainer-Dewar J."/>
            <person name="Goldberg J."/>
            <person name="Griggs A."/>
            <person name="Gujja S."/>
            <person name="Hansen M."/>
            <person name="Howarth C."/>
            <person name="Imamovic A."/>
            <person name="Ireland A."/>
            <person name="Larimer J."/>
            <person name="McCowan C."/>
            <person name="Murphy C."/>
            <person name="Pearson M."/>
            <person name="Poon T.W."/>
            <person name="Priest M."/>
            <person name="Roberts A."/>
            <person name="Saif S."/>
            <person name="Shea T."/>
            <person name="Sisk P."/>
            <person name="Sykes S."/>
            <person name="Wortman J."/>
            <person name="Nusbaum C."/>
            <person name="Birren B."/>
        </authorList>
    </citation>
    <scope>NUCLEOTIDE SEQUENCE [LARGE SCALE GENOMIC DNA]</scope>
    <source>
        <strain evidence="2 3">CBS 617.96</strain>
    </source>
</reference>
<keyword evidence="3" id="KW-1185">Reference proteome</keyword>
<protein>
    <submittedName>
        <fullName evidence="2">Uncharacterized protein</fullName>
    </submittedName>
</protein>
<gene>
    <name evidence="2" type="ORF">A1O1_07937</name>
</gene>
<evidence type="ECO:0000313" key="2">
    <source>
        <dbReference type="EMBL" id="EXJ81872.1"/>
    </source>
</evidence>
<accession>W9XMY4</accession>
<dbReference type="HOGENOM" id="CLU_1089892_0_0_1"/>
<proteinExistence type="predicted"/>
<dbReference type="RefSeq" id="XP_007726993.1">
    <property type="nucleotide sequence ID" value="XM_007728803.1"/>
</dbReference>
<dbReference type="Proteomes" id="UP000019484">
    <property type="component" value="Unassembled WGS sequence"/>
</dbReference>
<dbReference type="EMBL" id="AMWN01000007">
    <property type="protein sequence ID" value="EXJ81872.1"/>
    <property type="molecule type" value="Genomic_DNA"/>
</dbReference>
<dbReference type="OrthoDB" id="4152042at2759"/>
<feature type="region of interest" description="Disordered" evidence="1">
    <location>
        <begin position="1"/>
        <end position="63"/>
    </location>
</feature>
<dbReference type="AlphaFoldDB" id="W9XMY4"/>
<name>W9XMY4_9EURO</name>